<dbReference type="PROSITE" id="PS01359">
    <property type="entry name" value="ZF_PHD_1"/>
    <property type="match status" value="1"/>
</dbReference>
<evidence type="ECO:0000259" key="8">
    <source>
        <dbReference type="PROSITE" id="PS50016"/>
    </source>
</evidence>
<keyword evidence="5" id="KW-0539">Nucleus</keyword>
<dbReference type="SMART" id="SM00249">
    <property type="entry name" value="PHD"/>
    <property type="match status" value="2"/>
</dbReference>
<dbReference type="InterPro" id="IPR001965">
    <property type="entry name" value="Znf_PHD"/>
</dbReference>
<comment type="subcellular location">
    <subcellularLocation>
        <location evidence="1">Nucleus</location>
    </subcellularLocation>
</comment>
<dbReference type="InterPro" id="IPR000182">
    <property type="entry name" value="GNAT_dom"/>
</dbReference>
<dbReference type="SUPFAM" id="SSF55729">
    <property type="entry name" value="Acyl-CoA N-acyltransferases (Nat)"/>
    <property type="match status" value="1"/>
</dbReference>
<evidence type="ECO:0000313" key="11">
    <source>
        <dbReference type="Proteomes" id="UP000289738"/>
    </source>
</evidence>
<dbReference type="CDD" id="cd15539">
    <property type="entry name" value="PHD1_AIRE"/>
    <property type="match status" value="1"/>
</dbReference>
<evidence type="ECO:0000256" key="4">
    <source>
        <dbReference type="ARBA" id="ARBA00022833"/>
    </source>
</evidence>
<name>A0A445E4W5_ARAHY</name>
<keyword evidence="2" id="KW-0479">Metal-binding</keyword>
<keyword evidence="3 6" id="KW-0863">Zinc-finger</keyword>
<feature type="domain" description="N-acetyltransferase" evidence="9">
    <location>
        <begin position="793"/>
        <end position="944"/>
    </location>
</feature>
<evidence type="ECO:0000256" key="5">
    <source>
        <dbReference type="ARBA" id="ARBA00023242"/>
    </source>
</evidence>
<dbReference type="InterPro" id="IPR056511">
    <property type="entry name" value="IDM1_C"/>
</dbReference>
<dbReference type="InterPro" id="IPR032308">
    <property type="entry name" value="TDBD"/>
</dbReference>
<evidence type="ECO:0000256" key="1">
    <source>
        <dbReference type="ARBA" id="ARBA00004123"/>
    </source>
</evidence>
<reference evidence="10 11" key="1">
    <citation type="submission" date="2019-01" db="EMBL/GenBank/DDBJ databases">
        <title>Sequencing of cultivated peanut Arachis hypogaea provides insights into genome evolution and oil improvement.</title>
        <authorList>
            <person name="Chen X."/>
        </authorList>
    </citation>
    <scope>NUCLEOTIDE SEQUENCE [LARGE SCALE GENOMIC DNA]</scope>
    <source>
        <strain evidence="11">cv. Fuhuasheng</strain>
        <tissue evidence="10">Leaves</tissue>
    </source>
</reference>
<comment type="caution">
    <text evidence="10">The sequence shown here is derived from an EMBL/GenBank/DDBJ whole genome shotgun (WGS) entry which is preliminary data.</text>
</comment>
<dbReference type="PROSITE" id="PS51186">
    <property type="entry name" value="GNAT"/>
    <property type="match status" value="1"/>
</dbReference>
<dbReference type="GO" id="GO:0005634">
    <property type="term" value="C:nucleus"/>
    <property type="evidence" value="ECO:0007669"/>
    <property type="project" value="UniProtKB-SubCell"/>
</dbReference>
<dbReference type="GO" id="GO:0003682">
    <property type="term" value="F:chromatin binding"/>
    <property type="evidence" value="ECO:0007669"/>
    <property type="project" value="TreeGrafter"/>
</dbReference>
<dbReference type="Pfam" id="PF16135">
    <property type="entry name" value="TDBD"/>
    <property type="match status" value="2"/>
</dbReference>
<dbReference type="GO" id="GO:0042393">
    <property type="term" value="F:histone binding"/>
    <property type="evidence" value="ECO:0007669"/>
    <property type="project" value="TreeGrafter"/>
</dbReference>
<evidence type="ECO:0000259" key="9">
    <source>
        <dbReference type="PROSITE" id="PS51186"/>
    </source>
</evidence>
<dbReference type="Gene3D" id="3.30.40.10">
    <property type="entry name" value="Zinc/RING finger domain, C3HC4 (zinc finger)"/>
    <property type="match status" value="2"/>
</dbReference>
<evidence type="ECO:0000313" key="10">
    <source>
        <dbReference type="EMBL" id="RYR70482.1"/>
    </source>
</evidence>
<dbReference type="EMBL" id="SDMP01000003">
    <property type="protein sequence ID" value="RYR70482.1"/>
    <property type="molecule type" value="Genomic_DNA"/>
</dbReference>
<dbReference type="InterPro" id="IPR019787">
    <property type="entry name" value="Znf_PHD-finger"/>
</dbReference>
<dbReference type="InterPro" id="IPR016181">
    <property type="entry name" value="Acyl_CoA_acyltransferase"/>
</dbReference>
<dbReference type="InterPro" id="IPR013083">
    <property type="entry name" value="Znf_RING/FYVE/PHD"/>
</dbReference>
<dbReference type="InterPro" id="IPR059153">
    <property type="entry name" value="NSD_PHD-1st"/>
</dbReference>
<evidence type="ECO:0000256" key="6">
    <source>
        <dbReference type="PROSITE-ProRule" id="PRU00146"/>
    </source>
</evidence>
<dbReference type="GO" id="GO:0000977">
    <property type="term" value="F:RNA polymerase II transcription regulatory region sequence-specific DNA binding"/>
    <property type="evidence" value="ECO:0007669"/>
    <property type="project" value="TreeGrafter"/>
</dbReference>
<dbReference type="InterPro" id="IPR011011">
    <property type="entry name" value="Znf_FYVE_PHD"/>
</dbReference>
<dbReference type="InterPro" id="IPR019786">
    <property type="entry name" value="Zinc_finger_PHD-type_CS"/>
</dbReference>
<dbReference type="PANTHER" id="PTHR47025">
    <property type="entry name" value="AUTOIMMUNE REGULATOR"/>
    <property type="match status" value="1"/>
</dbReference>
<evidence type="ECO:0000256" key="3">
    <source>
        <dbReference type="ARBA" id="ARBA00022771"/>
    </source>
</evidence>
<evidence type="ECO:0000256" key="2">
    <source>
        <dbReference type="ARBA" id="ARBA00022723"/>
    </source>
</evidence>
<dbReference type="AlphaFoldDB" id="A0A445E4W5"/>
<keyword evidence="11" id="KW-1185">Reference proteome</keyword>
<dbReference type="Proteomes" id="UP000289738">
    <property type="component" value="Chromosome A03"/>
</dbReference>
<dbReference type="FunFam" id="3.30.40.10:FF:000494">
    <property type="entry name" value="Acyl-CoA N-acyltransferase with RING/FYVE/PHD-type zinc finger domain"/>
    <property type="match status" value="1"/>
</dbReference>
<dbReference type="GO" id="GO:0045944">
    <property type="term" value="P:positive regulation of transcription by RNA polymerase II"/>
    <property type="evidence" value="ECO:0007669"/>
    <property type="project" value="TreeGrafter"/>
</dbReference>
<dbReference type="GO" id="GO:0008270">
    <property type="term" value="F:zinc ion binding"/>
    <property type="evidence" value="ECO:0007669"/>
    <property type="project" value="UniProtKB-KW"/>
</dbReference>
<organism evidence="10 11">
    <name type="scientific">Arachis hypogaea</name>
    <name type="common">Peanut</name>
    <dbReference type="NCBI Taxonomy" id="3818"/>
    <lineage>
        <taxon>Eukaryota</taxon>
        <taxon>Viridiplantae</taxon>
        <taxon>Streptophyta</taxon>
        <taxon>Embryophyta</taxon>
        <taxon>Tracheophyta</taxon>
        <taxon>Spermatophyta</taxon>
        <taxon>Magnoliopsida</taxon>
        <taxon>eudicotyledons</taxon>
        <taxon>Gunneridae</taxon>
        <taxon>Pentapetalae</taxon>
        <taxon>rosids</taxon>
        <taxon>fabids</taxon>
        <taxon>Fabales</taxon>
        <taxon>Fabaceae</taxon>
        <taxon>Papilionoideae</taxon>
        <taxon>50 kb inversion clade</taxon>
        <taxon>dalbergioids sensu lato</taxon>
        <taxon>Dalbergieae</taxon>
        <taxon>Pterocarpus clade</taxon>
        <taxon>Arachis</taxon>
    </lineage>
</organism>
<dbReference type="GO" id="GO:0016747">
    <property type="term" value="F:acyltransferase activity, transferring groups other than amino-acyl groups"/>
    <property type="evidence" value="ECO:0007669"/>
    <property type="project" value="InterPro"/>
</dbReference>
<protein>
    <recommendedName>
        <fullName evidence="12">PHD-type domain-containing protein</fullName>
    </recommendedName>
</protein>
<dbReference type="PROSITE" id="PS50016">
    <property type="entry name" value="ZF_PHD_2"/>
    <property type="match status" value="1"/>
</dbReference>
<accession>A0A445E4W5</accession>
<dbReference type="PANTHER" id="PTHR47025:SF2">
    <property type="entry name" value="AUTOIMMUNE REGULATOR"/>
    <property type="match status" value="1"/>
</dbReference>
<keyword evidence="4" id="KW-0862">Zinc</keyword>
<sequence length="966" mass="106455">MAPMYIHNDTKHDRKDGKRQHQTRFALNIAGVLAHTPIRFQGLAEVDTVVCACASMANCADSEQFLVLSSIRTGLKREFAFAMKAQSEICGSLGRTRASKNGNAVQVVKSPVKKRSRKSSSGEGNKSEPKSEDLNCGVVKSEDGGGRGDVMSEEEAKSDVVDVEELKNEGVMVVVDETEKVGCEGDAKEGGEVCCSKEDGVVGGATPVSITGDSGGSLKGSVVSMEKPFRRFTRSLLKRKLEDDVSGAKDGNDKVNNNAEAVEVGGNNKKRANDSGKDVEVGDDVKEEIEDGALVAVSKASTKRCPTSLKELLATGILEGLAVNYARSVKAIKAGEAELRGVINGNGIVCHCEDCHGVEVVTPTLFKLHASRLNKCPPEYIYLENGSTLHDIMNTCLDVPLETLEEVIQKVIGGFPIKKSTFCFNCRDANVVSRLLCNSCMESKECQPNLPTQTTDTSNCNVLHAVQSRSPEPIVVQKSINNGMKHSTSRDKSDGKVTKKDLRLHKLIFEADVLPDGTEVAYYVRGKRLLDGYKQGFGIVCSCCDKEISPSQFEAHAGWASRRKPYLHIYTSNGVSLHELSINYLKERKFSSSDNDDLCSICSDGGDLLCCDGCPRAFHIDCVPLPSVPTDTWYCKYCENVFQKDKYVAHNANALAAGRIAGIDPLAQIHERCIRIVKTHQVHHEGCVLCRQPYFSKIFSPRTMMICDQCEKEYHVGCMKDHNIQNLEALPEGNWFCCSECNGVHAALVNLVAGEEENLPDSLLSLIKRKHEEKGLETRADLDVKWKVLNWNLIASDKTRKLLSEAVAILHERFSPINSDSRADFIPAMIYGRKIGDYDFRGMYCAVLIVNQVIVSVGIFRIFGHEVAELPLVATPTDCQGQGYFQCLFSCIERVLASLKVKHLVLPAAEEAESIWTNKFGFTRVDQDEINEYRRRLRMMIFQETPLLQKPVSALAKQSQKGKTKP</sequence>
<dbReference type="Gene3D" id="3.40.630.30">
    <property type="match status" value="1"/>
</dbReference>
<dbReference type="Pfam" id="PF23011">
    <property type="entry name" value="PHD-1st_NSD"/>
    <property type="match status" value="1"/>
</dbReference>
<feature type="region of interest" description="Disordered" evidence="7">
    <location>
        <begin position="101"/>
        <end position="159"/>
    </location>
</feature>
<dbReference type="Pfam" id="PF23209">
    <property type="entry name" value="IDM1_C"/>
    <property type="match status" value="1"/>
</dbReference>
<evidence type="ECO:0000256" key="7">
    <source>
        <dbReference type="SAM" id="MobiDB-lite"/>
    </source>
</evidence>
<evidence type="ECO:0008006" key="12">
    <source>
        <dbReference type="Google" id="ProtNLM"/>
    </source>
</evidence>
<proteinExistence type="predicted"/>
<feature type="domain" description="PHD-type" evidence="8">
    <location>
        <begin position="596"/>
        <end position="641"/>
    </location>
</feature>
<gene>
    <name evidence="10" type="ORF">Ahy_A03g016976</name>
</gene>
<dbReference type="STRING" id="3818.A0A445E4W5"/>
<dbReference type="SUPFAM" id="SSF57903">
    <property type="entry name" value="FYVE/PHD zinc finger"/>
    <property type="match status" value="2"/>
</dbReference>